<name>A0A183FCM8_HELPZ</name>
<dbReference type="AlphaFoldDB" id="A0A183FCM8"/>
<reference evidence="1 2" key="1">
    <citation type="submission" date="2018-11" db="EMBL/GenBank/DDBJ databases">
        <authorList>
            <consortium name="Pathogen Informatics"/>
        </authorList>
    </citation>
    <scope>NUCLEOTIDE SEQUENCE [LARGE SCALE GENOMIC DNA]</scope>
</reference>
<dbReference type="EMBL" id="UZAH01020056">
    <property type="protein sequence ID" value="VDO51212.1"/>
    <property type="molecule type" value="Genomic_DNA"/>
</dbReference>
<organism evidence="2 3">
    <name type="scientific">Heligmosomoides polygyrus</name>
    <name type="common">Parasitic roundworm</name>
    <dbReference type="NCBI Taxonomy" id="6339"/>
    <lineage>
        <taxon>Eukaryota</taxon>
        <taxon>Metazoa</taxon>
        <taxon>Ecdysozoa</taxon>
        <taxon>Nematoda</taxon>
        <taxon>Chromadorea</taxon>
        <taxon>Rhabditida</taxon>
        <taxon>Rhabditina</taxon>
        <taxon>Rhabditomorpha</taxon>
        <taxon>Strongyloidea</taxon>
        <taxon>Heligmosomidae</taxon>
        <taxon>Heligmosomoides</taxon>
    </lineage>
</organism>
<accession>A0A183FCM8</accession>
<gene>
    <name evidence="1" type="ORF">HPBE_LOCUS3921</name>
</gene>
<dbReference type="WBParaSite" id="HPBE_0000392001-mRNA-1">
    <property type="protein sequence ID" value="HPBE_0000392001-mRNA-1"/>
    <property type="gene ID" value="HPBE_0000392001"/>
</dbReference>
<accession>A0A3P7ZNM2</accession>
<evidence type="ECO:0000313" key="1">
    <source>
        <dbReference type="EMBL" id="VDO51212.1"/>
    </source>
</evidence>
<dbReference type="Proteomes" id="UP000050761">
    <property type="component" value="Unassembled WGS sequence"/>
</dbReference>
<sequence>METTKQLKVICYFKDDKYRNGVAGNFITTHRGLRDAQEPFTLTNPGYKSGQKVCAQFELVKCTELTICSFLDYINFG</sequence>
<reference evidence="3" key="2">
    <citation type="submission" date="2019-09" db="UniProtKB">
        <authorList>
            <consortium name="WormBaseParasite"/>
        </authorList>
    </citation>
    <scope>IDENTIFICATION</scope>
</reference>
<protein>
    <submittedName>
        <fullName evidence="3">CUB domain-containing protein</fullName>
    </submittedName>
</protein>
<proteinExistence type="predicted"/>
<evidence type="ECO:0000313" key="3">
    <source>
        <dbReference type="WBParaSite" id="HPBE_0000392001-mRNA-1"/>
    </source>
</evidence>
<keyword evidence="2" id="KW-1185">Reference proteome</keyword>
<evidence type="ECO:0000313" key="2">
    <source>
        <dbReference type="Proteomes" id="UP000050761"/>
    </source>
</evidence>